<reference evidence="3" key="2">
    <citation type="submission" date="2019-10" db="EMBL/GenBank/DDBJ databases">
        <title>A de novo genome assembly of a pear dwarfing rootstock.</title>
        <authorList>
            <person name="Wang F."/>
            <person name="Wang J."/>
            <person name="Li S."/>
            <person name="Zhang Y."/>
            <person name="Fang M."/>
            <person name="Ma L."/>
            <person name="Zhao Y."/>
            <person name="Jiang S."/>
        </authorList>
    </citation>
    <scope>NUCLEOTIDE SEQUENCE [LARGE SCALE GENOMIC DNA]</scope>
</reference>
<sequence>MLKDLFAYLEGEMLKHVSAEKEFSPRQRSVCCQHEEIKARMELVMKKCQERKDVMSNYDAKVTELEAELAQVKVEQAEAMESLKSAVDEMKPLKQCFVDSPSKSENFIAGHATLTLQKDNTSFADSSSKSESFTVKKAKLTVQKGASLGSWIVVKDVLKNYLKLE</sequence>
<accession>A0A5N5FY47</accession>
<organism evidence="2 3">
    <name type="scientific">Pyrus ussuriensis x Pyrus communis</name>
    <dbReference type="NCBI Taxonomy" id="2448454"/>
    <lineage>
        <taxon>Eukaryota</taxon>
        <taxon>Viridiplantae</taxon>
        <taxon>Streptophyta</taxon>
        <taxon>Embryophyta</taxon>
        <taxon>Tracheophyta</taxon>
        <taxon>Spermatophyta</taxon>
        <taxon>Magnoliopsida</taxon>
        <taxon>eudicotyledons</taxon>
        <taxon>Gunneridae</taxon>
        <taxon>Pentapetalae</taxon>
        <taxon>rosids</taxon>
        <taxon>fabids</taxon>
        <taxon>Rosales</taxon>
        <taxon>Rosaceae</taxon>
        <taxon>Amygdaloideae</taxon>
        <taxon>Maleae</taxon>
        <taxon>Pyrus</taxon>
    </lineage>
</organism>
<dbReference type="GO" id="GO:0016787">
    <property type="term" value="F:hydrolase activity"/>
    <property type="evidence" value="ECO:0007669"/>
    <property type="project" value="UniProtKB-KW"/>
</dbReference>
<gene>
    <name evidence="2" type="ORF">D8674_011181</name>
</gene>
<protein>
    <submittedName>
        <fullName evidence="2">Ubiquitin carboxyl-terminal hydrolase 12-like</fullName>
    </submittedName>
</protein>
<dbReference type="Proteomes" id="UP000327157">
    <property type="component" value="Chromosome 14"/>
</dbReference>
<reference evidence="2 3" key="1">
    <citation type="submission" date="2019-09" db="EMBL/GenBank/DDBJ databases">
        <authorList>
            <person name="Ou C."/>
        </authorList>
    </citation>
    <scope>NUCLEOTIDE SEQUENCE [LARGE SCALE GENOMIC DNA]</scope>
    <source>
        <strain evidence="2">S2</strain>
        <tissue evidence="2">Leaf</tissue>
    </source>
</reference>
<keyword evidence="3" id="KW-1185">Reference proteome</keyword>
<keyword evidence="2" id="KW-0378">Hydrolase</keyword>
<evidence type="ECO:0000256" key="1">
    <source>
        <dbReference type="SAM" id="Coils"/>
    </source>
</evidence>
<feature type="coiled-coil region" evidence="1">
    <location>
        <begin position="55"/>
        <end position="82"/>
    </location>
</feature>
<reference evidence="2 3" key="3">
    <citation type="submission" date="2019-11" db="EMBL/GenBank/DDBJ databases">
        <title>A de novo genome assembly of a pear dwarfing rootstock.</title>
        <authorList>
            <person name="Wang F."/>
            <person name="Wang J."/>
            <person name="Li S."/>
            <person name="Zhang Y."/>
            <person name="Fang M."/>
            <person name="Ma L."/>
            <person name="Zhao Y."/>
            <person name="Jiang S."/>
        </authorList>
    </citation>
    <scope>NUCLEOTIDE SEQUENCE [LARGE SCALE GENOMIC DNA]</scope>
    <source>
        <strain evidence="2">S2</strain>
        <tissue evidence="2">Leaf</tissue>
    </source>
</reference>
<dbReference type="AlphaFoldDB" id="A0A5N5FY47"/>
<keyword evidence="1" id="KW-0175">Coiled coil</keyword>
<evidence type="ECO:0000313" key="3">
    <source>
        <dbReference type="Proteomes" id="UP000327157"/>
    </source>
</evidence>
<proteinExistence type="predicted"/>
<name>A0A5N5FY47_9ROSA</name>
<comment type="caution">
    <text evidence="2">The sequence shown here is derived from an EMBL/GenBank/DDBJ whole genome shotgun (WGS) entry which is preliminary data.</text>
</comment>
<dbReference type="EMBL" id="SMOL01000553">
    <property type="protein sequence ID" value="KAB2608013.1"/>
    <property type="molecule type" value="Genomic_DNA"/>
</dbReference>
<evidence type="ECO:0000313" key="2">
    <source>
        <dbReference type="EMBL" id="KAB2608013.1"/>
    </source>
</evidence>